<name>A0AB39CC06_9CAEN</name>
<evidence type="ECO:0000256" key="3">
    <source>
        <dbReference type="ARBA" id="ARBA00012944"/>
    </source>
</evidence>
<sequence>MLGIILASMTISLIPNNKMSWYTKMWALALISVISFLHLFSTNSGYEMVNSFLNQDSMTSVLISLTLWISMMMILASQNSVKIAKNSSYHFTAMILALNMVLVVAFYMNSVMLFYFFFEASLIPTLLLILGWGYQPERLQAGMYMMIYTVAASLPLLLTILWNMSTTSCSSMLVTSTLRLNTSLLNMIWGSNLLTLLIFMAFLVKLPMFTVHLWLPKAHVEAPVAGSMVLAAILLKLGGYGILRMYQYFNFSTSNLLVLVFSLALWGGVLTSIICFRQTDFKSLIAYSSVGHMSLMLAGAFSNSAWGWYGALVLMVSHGFCSSALFALANYTYEKTHTRSLFLTKGMLMLLPTLSLWWFMFAIMNMAAPPSINLMGEIMMFPAIIFSSSYYTTSLALMSFLAALYSMYLFTCSQHGGSPKFAKPFSTFKSSGYMLMLMHWLPANFLILKSDLIFLWV</sequence>
<evidence type="ECO:0000256" key="8">
    <source>
        <dbReference type="ARBA" id="ARBA00022967"/>
    </source>
</evidence>
<gene>
    <name evidence="19" type="primary">ND4</name>
</gene>
<evidence type="ECO:0000256" key="16">
    <source>
        <dbReference type="RuleBase" id="RU003297"/>
    </source>
</evidence>
<keyword evidence="14 16" id="KW-0472">Membrane</keyword>
<dbReference type="InterPro" id="IPR000260">
    <property type="entry name" value="NADH4_N"/>
</dbReference>
<feature type="transmembrane region" description="Helical" evidence="16">
    <location>
        <begin position="348"/>
        <end position="368"/>
    </location>
</feature>
<evidence type="ECO:0000256" key="9">
    <source>
        <dbReference type="ARBA" id="ARBA00022982"/>
    </source>
</evidence>
<dbReference type="Pfam" id="PF01059">
    <property type="entry name" value="Oxidored_q5_N"/>
    <property type="match status" value="1"/>
</dbReference>
<feature type="transmembrane region" description="Helical" evidence="16">
    <location>
        <begin position="224"/>
        <end position="243"/>
    </location>
</feature>
<dbReference type="GO" id="GO:0003954">
    <property type="term" value="F:NADH dehydrogenase activity"/>
    <property type="evidence" value="ECO:0007669"/>
    <property type="project" value="TreeGrafter"/>
</dbReference>
<evidence type="ECO:0000256" key="4">
    <source>
        <dbReference type="ARBA" id="ARBA00021006"/>
    </source>
</evidence>
<keyword evidence="6 16" id="KW-0679">Respiratory chain</keyword>
<comment type="subcellular location">
    <subcellularLocation>
        <location evidence="1 16">Mitochondrion membrane</location>
        <topology evidence="1 16">Multi-pass membrane protein</topology>
    </subcellularLocation>
</comment>
<evidence type="ECO:0000256" key="14">
    <source>
        <dbReference type="ARBA" id="ARBA00023136"/>
    </source>
</evidence>
<dbReference type="Pfam" id="PF00361">
    <property type="entry name" value="Proton_antipo_M"/>
    <property type="match status" value="1"/>
</dbReference>
<organism evidence="19">
    <name type="scientific">Dolomena robusta</name>
    <dbReference type="NCBI Taxonomy" id="3241546"/>
    <lineage>
        <taxon>Eukaryota</taxon>
        <taxon>Metazoa</taxon>
        <taxon>Spiralia</taxon>
        <taxon>Lophotrochozoa</taxon>
        <taxon>Mollusca</taxon>
        <taxon>Gastropoda</taxon>
        <taxon>Caenogastropoda</taxon>
        <taxon>Littorinimorpha</taxon>
        <taxon>Stromboidea</taxon>
        <taxon>Strombidae</taxon>
        <taxon>Dolomena</taxon>
    </lineage>
</organism>
<evidence type="ECO:0000259" key="17">
    <source>
        <dbReference type="Pfam" id="PF00361"/>
    </source>
</evidence>
<dbReference type="GO" id="GO:0048039">
    <property type="term" value="F:ubiquinone binding"/>
    <property type="evidence" value="ECO:0007669"/>
    <property type="project" value="TreeGrafter"/>
</dbReference>
<keyword evidence="10 16" id="KW-1133">Transmembrane helix</keyword>
<keyword evidence="8" id="KW-1278">Translocase</keyword>
<evidence type="ECO:0000256" key="2">
    <source>
        <dbReference type="ARBA" id="ARBA00009025"/>
    </source>
</evidence>
<feature type="transmembrane region" description="Helical" evidence="16">
    <location>
        <begin position="308"/>
        <end position="328"/>
    </location>
</feature>
<feature type="transmembrane region" description="Helical" evidence="16">
    <location>
        <begin position="184"/>
        <end position="204"/>
    </location>
</feature>
<evidence type="ECO:0000313" key="19">
    <source>
        <dbReference type="EMBL" id="XDJ13356.1"/>
    </source>
</evidence>
<dbReference type="InterPro" id="IPR001750">
    <property type="entry name" value="ND/Mrp_TM"/>
</dbReference>
<feature type="transmembrane region" description="Helical" evidence="16">
    <location>
        <begin position="21"/>
        <end position="40"/>
    </location>
</feature>
<evidence type="ECO:0000256" key="6">
    <source>
        <dbReference type="ARBA" id="ARBA00022660"/>
    </source>
</evidence>
<dbReference type="GO" id="GO:0008137">
    <property type="term" value="F:NADH dehydrogenase (ubiquinone) activity"/>
    <property type="evidence" value="ECO:0007669"/>
    <property type="project" value="UniProtKB-UniRule"/>
</dbReference>
<protein>
    <recommendedName>
        <fullName evidence="4 16">NADH-ubiquinone oxidoreductase chain 4</fullName>
        <ecNumber evidence="3 16">7.1.1.2</ecNumber>
    </recommendedName>
</protein>
<evidence type="ECO:0000256" key="13">
    <source>
        <dbReference type="ARBA" id="ARBA00023128"/>
    </source>
</evidence>
<keyword evidence="9 16" id="KW-0249">Electron transport</keyword>
<dbReference type="AlphaFoldDB" id="A0AB39CC06"/>
<proteinExistence type="inferred from homology"/>
<comment type="function">
    <text evidence="16">Core subunit of the mitochondrial membrane respiratory chain NADH dehydrogenase (Complex I) which catalyzes electron transfer from NADH through the respiratory chain, using ubiquinone as an electron acceptor. Essential for the catalytic activity and assembly of complex I.</text>
</comment>
<keyword evidence="12 16" id="KW-0830">Ubiquinone</keyword>
<dbReference type="EC" id="7.1.1.2" evidence="3 16"/>
<keyword evidence="11 16" id="KW-0520">NAD</keyword>
<dbReference type="InterPro" id="IPR003918">
    <property type="entry name" value="NADH_UbQ_OxRdtase"/>
</dbReference>
<feature type="transmembrane region" description="Helical" evidence="16">
    <location>
        <begin position="388"/>
        <end position="411"/>
    </location>
</feature>
<evidence type="ECO:0000259" key="18">
    <source>
        <dbReference type="Pfam" id="PF01059"/>
    </source>
</evidence>
<comment type="similarity">
    <text evidence="2 16">Belongs to the complex I subunit 4 family.</text>
</comment>
<feature type="transmembrane region" description="Helical" evidence="16">
    <location>
        <begin position="284"/>
        <end position="302"/>
    </location>
</feature>
<keyword evidence="7 16" id="KW-0812">Transmembrane</keyword>
<evidence type="ECO:0000256" key="15">
    <source>
        <dbReference type="ARBA" id="ARBA00049551"/>
    </source>
</evidence>
<accession>A0AB39CC06</accession>
<dbReference type="PANTHER" id="PTHR43507:SF20">
    <property type="entry name" value="NADH-UBIQUINONE OXIDOREDUCTASE CHAIN 4"/>
    <property type="match status" value="1"/>
</dbReference>
<dbReference type="EMBL" id="OR978594">
    <property type="protein sequence ID" value="XDJ13356.1"/>
    <property type="molecule type" value="Genomic_DNA"/>
</dbReference>
<evidence type="ECO:0000256" key="5">
    <source>
        <dbReference type="ARBA" id="ARBA00022448"/>
    </source>
</evidence>
<feature type="transmembrane region" description="Helical" evidence="16">
    <location>
        <begin position="146"/>
        <end position="164"/>
    </location>
</feature>
<dbReference type="GO" id="GO:0031966">
    <property type="term" value="C:mitochondrial membrane"/>
    <property type="evidence" value="ECO:0007669"/>
    <property type="project" value="UniProtKB-SubCell"/>
</dbReference>
<feature type="transmembrane region" description="Helical" evidence="16">
    <location>
        <begin position="60"/>
        <end position="77"/>
    </location>
</feature>
<geneLocation type="mitochondrion" evidence="19"/>
<evidence type="ECO:0000256" key="11">
    <source>
        <dbReference type="ARBA" id="ARBA00023027"/>
    </source>
</evidence>
<feature type="transmembrane region" description="Helical" evidence="16">
    <location>
        <begin position="114"/>
        <end position="134"/>
    </location>
</feature>
<evidence type="ECO:0000256" key="10">
    <source>
        <dbReference type="ARBA" id="ARBA00022989"/>
    </source>
</evidence>
<keyword evidence="13 16" id="KW-0496">Mitochondrion</keyword>
<feature type="domain" description="NADH:quinone oxidoreductase/Mrp antiporter transmembrane" evidence="17">
    <location>
        <begin position="109"/>
        <end position="395"/>
    </location>
</feature>
<evidence type="ECO:0000256" key="12">
    <source>
        <dbReference type="ARBA" id="ARBA00023075"/>
    </source>
</evidence>
<feature type="transmembrane region" description="Helical" evidence="16">
    <location>
        <begin position="89"/>
        <end position="108"/>
    </location>
</feature>
<dbReference type="GO" id="GO:0015990">
    <property type="term" value="P:electron transport coupled proton transport"/>
    <property type="evidence" value="ECO:0007669"/>
    <property type="project" value="TreeGrafter"/>
</dbReference>
<reference evidence="19" key="1">
    <citation type="submission" date="2023-12" db="EMBL/GenBank/DDBJ databases">
        <authorList>
            <person name="Li F."/>
        </authorList>
    </citation>
    <scope>NUCLEOTIDE SEQUENCE</scope>
</reference>
<feature type="transmembrane region" description="Helical" evidence="16">
    <location>
        <begin position="255"/>
        <end position="277"/>
    </location>
</feature>
<keyword evidence="5 16" id="KW-0813">Transport</keyword>
<dbReference type="PANTHER" id="PTHR43507">
    <property type="entry name" value="NADH-UBIQUINONE OXIDOREDUCTASE CHAIN 4"/>
    <property type="match status" value="1"/>
</dbReference>
<dbReference type="GO" id="GO:0042773">
    <property type="term" value="P:ATP synthesis coupled electron transport"/>
    <property type="evidence" value="ECO:0007669"/>
    <property type="project" value="InterPro"/>
</dbReference>
<evidence type="ECO:0000256" key="7">
    <source>
        <dbReference type="ARBA" id="ARBA00022692"/>
    </source>
</evidence>
<comment type="catalytic activity">
    <reaction evidence="15 16">
        <text>a ubiquinone + NADH + 5 H(+)(in) = a ubiquinol + NAD(+) + 4 H(+)(out)</text>
        <dbReference type="Rhea" id="RHEA:29091"/>
        <dbReference type="Rhea" id="RHEA-COMP:9565"/>
        <dbReference type="Rhea" id="RHEA-COMP:9566"/>
        <dbReference type="ChEBI" id="CHEBI:15378"/>
        <dbReference type="ChEBI" id="CHEBI:16389"/>
        <dbReference type="ChEBI" id="CHEBI:17976"/>
        <dbReference type="ChEBI" id="CHEBI:57540"/>
        <dbReference type="ChEBI" id="CHEBI:57945"/>
        <dbReference type="EC" id="7.1.1.2"/>
    </reaction>
</comment>
<dbReference type="PRINTS" id="PR01437">
    <property type="entry name" value="NUOXDRDTASE4"/>
</dbReference>
<evidence type="ECO:0000256" key="1">
    <source>
        <dbReference type="ARBA" id="ARBA00004225"/>
    </source>
</evidence>
<reference evidence="19" key="2">
    <citation type="journal article" date="2024" name="Gene">
        <title>The molecular phylogeny of Caenogastropoda (Mollusca, Gastropoda) based on mitochondrial genomes and nuclear genes.</title>
        <authorList>
            <person name="Li F."/>
            <person name="Li W."/>
            <person name="Zhang Y."/>
            <person name="Wang A."/>
            <person name="Liu C."/>
            <person name="Gu Z."/>
            <person name="Yang Y."/>
        </authorList>
    </citation>
    <scope>NUCLEOTIDE SEQUENCE</scope>
</reference>
<feature type="domain" description="NADH:ubiquinone oxidoreductase chain 4 N-terminal" evidence="18">
    <location>
        <begin position="1"/>
        <end position="105"/>
    </location>
</feature>